<gene>
    <name evidence="3" type="ORF">SEVIR_9G250500v2</name>
</gene>
<name>A0A4V6D483_SETVI</name>
<keyword evidence="4" id="KW-1185">Reference proteome</keyword>
<accession>A0A4V6D483</accession>
<dbReference type="OMA" id="EEQMYKM"/>
<protein>
    <submittedName>
        <fullName evidence="3">Uncharacterized protein</fullName>
    </submittedName>
</protein>
<evidence type="ECO:0000256" key="1">
    <source>
        <dbReference type="SAM" id="MobiDB-lite"/>
    </source>
</evidence>
<feature type="signal peptide" evidence="2">
    <location>
        <begin position="1"/>
        <end position="31"/>
    </location>
</feature>
<evidence type="ECO:0000313" key="4">
    <source>
        <dbReference type="Proteomes" id="UP000298652"/>
    </source>
</evidence>
<dbReference type="AlphaFoldDB" id="A0A4V6D483"/>
<sequence length="87" mass="9674">MISRSMEIPAWRVLLFLACLLAAEFAGFSQGGRIVAEEDERPAYSVEQQLYKVPRTQERIGSGSPPGRMYEASARPVPQGSNPLHNR</sequence>
<dbReference type="EMBL" id="CM016560">
    <property type="protein sequence ID" value="TKV93045.1"/>
    <property type="molecule type" value="Genomic_DNA"/>
</dbReference>
<organism evidence="3 4">
    <name type="scientific">Setaria viridis</name>
    <name type="common">Green bristlegrass</name>
    <name type="synonym">Setaria italica subsp. viridis</name>
    <dbReference type="NCBI Taxonomy" id="4556"/>
    <lineage>
        <taxon>Eukaryota</taxon>
        <taxon>Viridiplantae</taxon>
        <taxon>Streptophyta</taxon>
        <taxon>Embryophyta</taxon>
        <taxon>Tracheophyta</taxon>
        <taxon>Spermatophyta</taxon>
        <taxon>Magnoliopsida</taxon>
        <taxon>Liliopsida</taxon>
        <taxon>Poales</taxon>
        <taxon>Poaceae</taxon>
        <taxon>PACMAD clade</taxon>
        <taxon>Panicoideae</taxon>
        <taxon>Panicodae</taxon>
        <taxon>Paniceae</taxon>
        <taxon>Cenchrinae</taxon>
        <taxon>Setaria</taxon>
    </lineage>
</organism>
<dbReference type="Gramene" id="TKV93045">
    <property type="protein sequence ID" value="TKV93045"/>
    <property type="gene ID" value="SEVIR_9G250500v2"/>
</dbReference>
<proteinExistence type="predicted"/>
<feature type="region of interest" description="Disordered" evidence="1">
    <location>
        <begin position="55"/>
        <end position="87"/>
    </location>
</feature>
<feature type="chain" id="PRO_5020440796" evidence="2">
    <location>
        <begin position="32"/>
        <end position="87"/>
    </location>
</feature>
<reference evidence="3" key="1">
    <citation type="submission" date="2019-03" db="EMBL/GenBank/DDBJ databases">
        <title>WGS assembly of Setaria viridis.</title>
        <authorList>
            <person name="Huang P."/>
            <person name="Jenkins J."/>
            <person name="Grimwood J."/>
            <person name="Barry K."/>
            <person name="Healey A."/>
            <person name="Mamidi S."/>
            <person name="Sreedasyam A."/>
            <person name="Shu S."/>
            <person name="Feldman M."/>
            <person name="Wu J."/>
            <person name="Yu Y."/>
            <person name="Chen C."/>
            <person name="Johnson J."/>
            <person name="Rokhsar D."/>
            <person name="Baxter I."/>
            <person name="Schmutz J."/>
            <person name="Brutnell T."/>
            <person name="Kellogg E."/>
        </authorList>
    </citation>
    <scope>NUCLEOTIDE SEQUENCE [LARGE SCALE GENOMIC DNA]</scope>
</reference>
<evidence type="ECO:0000256" key="2">
    <source>
        <dbReference type="SAM" id="SignalP"/>
    </source>
</evidence>
<evidence type="ECO:0000313" key="3">
    <source>
        <dbReference type="EMBL" id="TKV93045.1"/>
    </source>
</evidence>
<keyword evidence="2" id="KW-0732">Signal</keyword>
<dbReference type="Proteomes" id="UP000298652">
    <property type="component" value="Chromosome 9"/>
</dbReference>